<evidence type="ECO:0000313" key="2">
    <source>
        <dbReference type="EMBL" id="CCX33126.1"/>
    </source>
</evidence>
<proteinExistence type="predicted"/>
<evidence type="ECO:0000313" key="3">
    <source>
        <dbReference type="Proteomes" id="UP000018144"/>
    </source>
</evidence>
<gene>
    <name evidence="2" type="ORF">PCON_14162</name>
</gene>
<name>U4LW39_PYROM</name>
<dbReference type="Proteomes" id="UP000018144">
    <property type="component" value="Unassembled WGS sequence"/>
</dbReference>
<sequence>MSVNIYNNNTDQTLTMDHTNCFIKGGFKLTGSVKVKEFQIQELIFGIAPSGVRGNDLVKTKASANFTTDELKDLQGIHNGKKFKPSLVNLSDKMNIIQFAIPGASFKVTSLFSVGFSVILEAGFDVNFKEYLQFTTGLNISFPDGARITLNTTDLKISKATGFLNVIVQPIFDVTKASGIIDCKIWLAPKLALDVDLPSVGKLSATVKVRVPGIAANTAVEYNDNGACPSFKEKTGLSYTVIGFGEI</sequence>
<dbReference type="EMBL" id="HF936022">
    <property type="protein sequence ID" value="CCX33126.1"/>
    <property type="molecule type" value="Genomic_DNA"/>
</dbReference>
<accession>U4LW39</accession>
<dbReference type="InterPro" id="IPR055647">
    <property type="entry name" value="DUF7223"/>
</dbReference>
<dbReference type="STRING" id="1076935.U4LW39"/>
<keyword evidence="3" id="KW-1185">Reference proteome</keyword>
<organism evidence="2 3">
    <name type="scientific">Pyronema omphalodes (strain CBS 100304)</name>
    <name type="common">Pyronema confluens</name>
    <dbReference type="NCBI Taxonomy" id="1076935"/>
    <lineage>
        <taxon>Eukaryota</taxon>
        <taxon>Fungi</taxon>
        <taxon>Dikarya</taxon>
        <taxon>Ascomycota</taxon>
        <taxon>Pezizomycotina</taxon>
        <taxon>Pezizomycetes</taxon>
        <taxon>Pezizales</taxon>
        <taxon>Pyronemataceae</taxon>
        <taxon>Pyronema</taxon>
    </lineage>
</organism>
<dbReference type="Pfam" id="PF23865">
    <property type="entry name" value="DUF7223"/>
    <property type="match status" value="1"/>
</dbReference>
<dbReference type="AlphaFoldDB" id="U4LW39"/>
<dbReference type="OrthoDB" id="160645at2759"/>
<feature type="domain" description="DUF7223" evidence="1">
    <location>
        <begin position="90"/>
        <end position="241"/>
    </location>
</feature>
<reference evidence="2 3" key="1">
    <citation type="journal article" date="2013" name="PLoS Genet.">
        <title>The genome and development-dependent transcriptomes of Pyronema confluens: a window into fungal evolution.</title>
        <authorList>
            <person name="Traeger S."/>
            <person name="Altegoer F."/>
            <person name="Freitag M."/>
            <person name="Gabaldon T."/>
            <person name="Kempken F."/>
            <person name="Kumar A."/>
            <person name="Marcet-Houben M."/>
            <person name="Poggeler S."/>
            <person name="Stajich J.E."/>
            <person name="Nowrousian M."/>
        </authorList>
    </citation>
    <scope>NUCLEOTIDE SEQUENCE [LARGE SCALE GENOMIC DNA]</scope>
    <source>
        <strain evidence="3">CBS 100304</strain>
        <tissue evidence="2">Vegetative mycelium</tissue>
    </source>
</reference>
<protein>
    <recommendedName>
        <fullName evidence="1">DUF7223 domain-containing protein</fullName>
    </recommendedName>
</protein>
<evidence type="ECO:0000259" key="1">
    <source>
        <dbReference type="Pfam" id="PF23865"/>
    </source>
</evidence>